<protein>
    <submittedName>
        <fullName evidence="1">Uncharacterized protein</fullName>
    </submittedName>
</protein>
<evidence type="ECO:0000313" key="2">
    <source>
        <dbReference type="Proteomes" id="UP000799291"/>
    </source>
</evidence>
<dbReference type="EMBL" id="MU005571">
    <property type="protein sequence ID" value="KAF2689985.1"/>
    <property type="molecule type" value="Genomic_DNA"/>
</dbReference>
<dbReference type="Proteomes" id="UP000799291">
    <property type="component" value="Unassembled WGS sequence"/>
</dbReference>
<evidence type="ECO:0000313" key="1">
    <source>
        <dbReference type="EMBL" id="KAF2689985.1"/>
    </source>
</evidence>
<gene>
    <name evidence="1" type="ORF">K458DRAFT_97311</name>
</gene>
<keyword evidence="2" id="KW-1185">Reference proteome</keyword>
<name>A0A6G1JII8_9PLEO</name>
<sequence length="91" mass="9669">MTTLRGMPPRSKAPFLARLGSGARARICMVVVVMLHPLPHCSSCCLRAACCVLRAGEGPGRAASNTVLCADRGPRTVNPSLRPSSVRRLID</sequence>
<dbReference type="AlphaFoldDB" id="A0A6G1JII8"/>
<accession>A0A6G1JII8</accession>
<proteinExistence type="predicted"/>
<organism evidence="1 2">
    <name type="scientific">Lentithecium fluviatile CBS 122367</name>
    <dbReference type="NCBI Taxonomy" id="1168545"/>
    <lineage>
        <taxon>Eukaryota</taxon>
        <taxon>Fungi</taxon>
        <taxon>Dikarya</taxon>
        <taxon>Ascomycota</taxon>
        <taxon>Pezizomycotina</taxon>
        <taxon>Dothideomycetes</taxon>
        <taxon>Pleosporomycetidae</taxon>
        <taxon>Pleosporales</taxon>
        <taxon>Massarineae</taxon>
        <taxon>Lentitheciaceae</taxon>
        <taxon>Lentithecium</taxon>
    </lineage>
</organism>
<reference evidence="1" key="1">
    <citation type="journal article" date="2020" name="Stud. Mycol.">
        <title>101 Dothideomycetes genomes: a test case for predicting lifestyles and emergence of pathogens.</title>
        <authorList>
            <person name="Haridas S."/>
            <person name="Albert R."/>
            <person name="Binder M."/>
            <person name="Bloem J."/>
            <person name="Labutti K."/>
            <person name="Salamov A."/>
            <person name="Andreopoulos B."/>
            <person name="Baker S."/>
            <person name="Barry K."/>
            <person name="Bills G."/>
            <person name="Bluhm B."/>
            <person name="Cannon C."/>
            <person name="Castanera R."/>
            <person name="Culley D."/>
            <person name="Daum C."/>
            <person name="Ezra D."/>
            <person name="Gonzalez J."/>
            <person name="Henrissat B."/>
            <person name="Kuo A."/>
            <person name="Liang C."/>
            <person name="Lipzen A."/>
            <person name="Lutzoni F."/>
            <person name="Magnuson J."/>
            <person name="Mondo S."/>
            <person name="Nolan M."/>
            <person name="Ohm R."/>
            <person name="Pangilinan J."/>
            <person name="Park H.-J."/>
            <person name="Ramirez L."/>
            <person name="Alfaro M."/>
            <person name="Sun H."/>
            <person name="Tritt A."/>
            <person name="Yoshinaga Y."/>
            <person name="Zwiers L.-H."/>
            <person name="Turgeon B."/>
            <person name="Goodwin S."/>
            <person name="Spatafora J."/>
            <person name="Crous P."/>
            <person name="Grigoriev I."/>
        </authorList>
    </citation>
    <scope>NUCLEOTIDE SEQUENCE</scope>
    <source>
        <strain evidence="1">CBS 122367</strain>
    </source>
</reference>